<evidence type="ECO:0000256" key="7">
    <source>
        <dbReference type="HAMAP-Rule" id="MF_00259"/>
    </source>
</evidence>
<gene>
    <name evidence="7 12" type="primary">gcvT</name>
    <name evidence="12" type="ORF">DPM19_01020</name>
</gene>
<evidence type="ECO:0000259" key="11">
    <source>
        <dbReference type="Pfam" id="PF08669"/>
    </source>
</evidence>
<evidence type="ECO:0000256" key="5">
    <source>
        <dbReference type="ARBA" id="ARBA00031395"/>
    </source>
</evidence>
<name>A0A365HCF4_9ACTN</name>
<dbReference type="InterPro" id="IPR006222">
    <property type="entry name" value="GCVT_N"/>
</dbReference>
<reference evidence="12 13" key="1">
    <citation type="submission" date="2018-06" db="EMBL/GenBank/DDBJ databases">
        <title>Actinomadura craniellae sp. nov. isolated from marine sponge Craniella sp.</title>
        <authorList>
            <person name="Li L."/>
            <person name="Xu Q.H."/>
            <person name="Lin H.W."/>
            <person name="Lu Y.H."/>
        </authorList>
    </citation>
    <scope>NUCLEOTIDE SEQUENCE [LARGE SCALE GENOMIC DNA]</scope>
    <source>
        <strain evidence="12 13">LHW63021</strain>
    </source>
</reference>
<feature type="region of interest" description="Disordered" evidence="9">
    <location>
        <begin position="1"/>
        <end position="26"/>
    </location>
</feature>
<dbReference type="EMBL" id="QLYX01000001">
    <property type="protein sequence ID" value="RAY16781.1"/>
    <property type="molecule type" value="Genomic_DNA"/>
</dbReference>
<comment type="catalytic activity">
    <reaction evidence="6 7">
        <text>N(6)-[(R)-S(8)-aminomethyldihydrolipoyl]-L-lysyl-[protein] + (6S)-5,6,7,8-tetrahydrofolate = N(6)-[(R)-dihydrolipoyl]-L-lysyl-[protein] + (6R)-5,10-methylene-5,6,7,8-tetrahydrofolate + NH4(+)</text>
        <dbReference type="Rhea" id="RHEA:16945"/>
        <dbReference type="Rhea" id="RHEA-COMP:10475"/>
        <dbReference type="Rhea" id="RHEA-COMP:10492"/>
        <dbReference type="ChEBI" id="CHEBI:15636"/>
        <dbReference type="ChEBI" id="CHEBI:28938"/>
        <dbReference type="ChEBI" id="CHEBI:57453"/>
        <dbReference type="ChEBI" id="CHEBI:83100"/>
        <dbReference type="ChEBI" id="CHEBI:83143"/>
        <dbReference type="EC" id="2.1.2.10"/>
    </reaction>
</comment>
<dbReference type="Pfam" id="PF08669">
    <property type="entry name" value="GCV_T_C"/>
    <property type="match status" value="1"/>
</dbReference>
<evidence type="ECO:0000256" key="1">
    <source>
        <dbReference type="ARBA" id="ARBA00008609"/>
    </source>
</evidence>
<dbReference type="InterPro" id="IPR029043">
    <property type="entry name" value="GcvT/YgfZ_C"/>
</dbReference>
<dbReference type="Gene3D" id="3.30.1360.120">
    <property type="entry name" value="Probable tRNA modification gtpase trme, domain 1"/>
    <property type="match status" value="1"/>
</dbReference>
<dbReference type="GO" id="GO:0019464">
    <property type="term" value="P:glycine decarboxylation via glycine cleavage system"/>
    <property type="evidence" value="ECO:0007669"/>
    <property type="project" value="UniProtKB-UniRule"/>
</dbReference>
<evidence type="ECO:0000256" key="3">
    <source>
        <dbReference type="ARBA" id="ARBA00022576"/>
    </source>
</evidence>
<dbReference type="PANTHER" id="PTHR43757:SF2">
    <property type="entry name" value="AMINOMETHYLTRANSFERASE, MITOCHONDRIAL"/>
    <property type="match status" value="1"/>
</dbReference>
<evidence type="ECO:0000256" key="8">
    <source>
        <dbReference type="PIRSR" id="PIRSR006487-1"/>
    </source>
</evidence>
<evidence type="ECO:0000256" key="9">
    <source>
        <dbReference type="SAM" id="MobiDB-lite"/>
    </source>
</evidence>
<keyword evidence="12" id="KW-0489">Methyltransferase</keyword>
<evidence type="ECO:0000313" key="12">
    <source>
        <dbReference type="EMBL" id="RAY16781.1"/>
    </source>
</evidence>
<dbReference type="Gene3D" id="3.30.70.1400">
    <property type="entry name" value="Aminomethyltransferase beta-barrel domains"/>
    <property type="match status" value="1"/>
</dbReference>
<dbReference type="GO" id="GO:0005829">
    <property type="term" value="C:cytosol"/>
    <property type="evidence" value="ECO:0007669"/>
    <property type="project" value="TreeGrafter"/>
</dbReference>
<dbReference type="GO" id="GO:0004047">
    <property type="term" value="F:aminomethyltransferase activity"/>
    <property type="evidence" value="ECO:0007669"/>
    <property type="project" value="UniProtKB-UniRule"/>
</dbReference>
<dbReference type="InterPro" id="IPR027266">
    <property type="entry name" value="TrmE/GcvT-like"/>
</dbReference>
<dbReference type="PANTHER" id="PTHR43757">
    <property type="entry name" value="AMINOMETHYLTRANSFERASE"/>
    <property type="match status" value="1"/>
</dbReference>
<dbReference type="RefSeq" id="WP_111862833.1">
    <property type="nucleotide sequence ID" value="NZ_QLYX01000001.1"/>
</dbReference>
<dbReference type="Pfam" id="PF01571">
    <property type="entry name" value="GCV_T"/>
    <property type="match status" value="1"/>
</dbReference>
<dbReference type="GO" id="GO:0008168">
    <property type="term" value="F:methyltransferase activity"/>
    <property type="evidence" value="ECO:0007669"/>
    <property type="project" value="UniProtKB-KW"/>
</dbReference>
<protein>
    <recommendedName>
        <fullName evidence="2 7">Aminomethyltransferase</fullName>
        <ecNumber evidence="2 7">2.1.2.10</ecNumber>
    </recommendedName>
    <alternativeName>
        <fullName evidence="5 7">Glycine cleavage system T protein</fullName>
    </alternativeName>
</protein>
<comment type="caution">
    <text evidence="12">The sequence shown here is derived from an EMBL/GenBank/DDBJ whole genome shotgun (WGS) entry which is preliminary data.</text>
</comment>
<dbReference type="HAMAP" id="MF_00259">
    <property type="entry name" value="GcvT"/>
    <property type="match status" value="1"/>
</dbReference>
<dbReference type="Proteomes" id="UP000251891">
    <property type="component" value="Unassembled WGS sequence"/>
</dbReference>
<organism evidence="12 13">
    <name type="scientific">Actinomadura craniellae</name>
    <dbReference type="NCBI Taxonomy" id="2231787"/>
    <lineage>
        <taxon>Bacteria</taxon>
        <taxon>Bacillati</taxon>
        <taxon>Actinomycetota</taxon>
        <taxon>Actinomycetes</taxon>
        <taxon>Streptosporangiales</taxon>
        <taxon>Thermomonosporaceae</taxon>
        <taxon>Actinomadura</taxon>
    </lineage>
</organism>
<keyword evidence="3 7" id="KW-0032">Aminotransferase</keyword>
<accession>A0A365HCF4</accession>
<dbReference type="AlphaFoldDB" id="A0A365HCF4"/>
<feature type="domain" description="Aminomethyltransferase C-terminal" evidence="11">
    <location>
        <begin position="302"/>
        <end position="379"/>
    </location>
</feature>
<feature type="binding site" evidence="8">
    <location>
        <position position="213"/>
    </location>
    <ligand>
        <name>substrate</name>
    </ligand>
</feature>
<comment type="subunit">
    <text evidence="7">The glycine cleavage system is composed of four proteins: P, T, L and H.</text>
</comment>
<dbReference type="Gene3D" id="4.10.1250.10">
    <property type="entry name" value="Aminomethyltransferase fragment"/>
    <property type="match status" value="1"/>
</dbReference>
<keyword evidence="4 7" id="KW-0808">Transferase</keyword>
<dbReference type="EC" id="2.1.2.10" evidence="2 7"/>
<dbReference type="PIRSF" id="PIRSF006487">
    <property type="entry name" value="GcvT"/>
    <property type="match status" value="1"/>
</dbReference>
<dbReference type="SUPFAM" id="SSF101790">
    <property type="entry name" value="Aminomethyltransferase beta-barrel domain"/>
    <property type="match status" value="1"/>
</dbReference>
<dbReference type="SUPFAM" id="SSF103025">
    <property type="entry name" value="Folate-binding domain"/>
    <property type="match status" value="1"/>
</dbReference>
<dbReference type="GO" id="GO:0005960">
    <property type="term" value="C:glycine cleavage complex"/>
    <property type="evidence" value="ECO:0007669"/>
    <property type="project" value="InterPro"/>
</dbReference>
<dbReference type="InterPro" id="IPR022903">
    <property type="entry name" value="GcvT_bac"/>
</dbReference>
<dbReference type="NCBIfam" id="TIGR00528">
    <property type="entry name" value="gcvT"/>
    <property type="match status" value="1"/>
</dbReference>
<evidence type="ECO:0000259" key="10">
    <source>
        <dbReference type="Pfam" id="PF01571"/>
    </source>
</evidence>
<dbReference type="Gene3D" id="2.40.30.110">
    <property type="entry name" value="Aminomethyltransferase beta-barrel domains"/>
    <property type="match status" value="1"/>
</dbReference>
<dbReference type="InterPro" id="IPR013977">
    <property type="entry name" value="GcvT_C"/>
</dbReference>
<evidence type="ECO:0000256" key="2">
    <source>
        <dbReference type="ARBA" id="ARBA00012616"/>
    </source>
</evidence>
<comment type="similarity">
    <text evidence="1 7">Belongs to the GcvT family.</text>
</comment>
<dbReference type="InterPro" id="IPR028896">
    <property type="entry name" value="GcvT/YgfZ/DmdA"/>
</dbReference>
<dbReference type="GO" id="GO:0032259">
    <property type="term" value="P:methylation"/>
    <property type="evidence" value="ECO:0007669"/>
    <property type="project" value="UniProtKB-KW"/>
</dbReference>
<feature type="domain" description="GCVT N-terminal" evidence="10">
    <location>
        <begin position="24"/>
        <end position="280"/>
    </location>
</feature>
<dbReference type="OrthoDB" id="9774591at2"/>
<evidence type="ECO:0000256" key="6">
    <source>
        <dbReference type="ARBA" id="ARBA00047665"/>
    </source>
</evidence>
<keyword evidence="13" id="KW-1185">Reference proteome</keyword>
<comment type="function">
    <text evidence="7">The glycine cleavage system catalyzes the degradation of glycine.</text>
</comment>
<evidence type="ECO:0000313" key="13">
    <source>
        <dbReference type="Proteomes" id="UP000251891"/>
    </source>
</evidence>
<evidence type="ECO:0000256" key="4">
    <source>
        <dbReference type="ARBA" id="ARBA00022679"/>
    </source>
</evidence>
<dbReference type="FunFam" id="2.40.30.110:FF:000003">
    <property type="entry name" value="Aminomethyltransferase"/>
    <property type="match status" value="1"/>
</dbReference>
<proteinExistence type="inferred from homology"/>
<dbReference type="NCBIfam" id="NF001567">
    <property type="entry name" value="PRK00389.1"/>
    <property type="match status" value="1"/>
</dbReference>
<dbReference type="InterPro" id="IPR006223">
    <property type="entry name" value="GcvT"/>
</dbReference>
<dbReference type="GO" id="GO:0008483">
    <property type="term" value="F:transaminase activity"/>
    <property type="evidence" value="ECO:0007669"/>
    <property type="project" value="UniProtKB-KW"/>
</dbReference>
<sequence>MSPSSPARGFADPDAPRNARTTPLHETHRRLGATFTDFSGWTMPVRYGSEISEHHAVRTTAGLFDLCHMGEIELTGPEAARALDHALVGRPSRIAVGRARYTMICDESGGILDDLVVYRLAEQHFLVVANAGNAEVVAAELGTRARRFDAVVADTSARWSLLAVQGPRSAAIVAEVVPLDVTGLKYYGIDATTLSGRDVLIARTGYTGEDGFEVYCAPEDAAAIWKSLAEAGDRHDLVPAGLACRDTLRLEAGMPLYGQELDRTRTPFDAGLGRVVVFDKDDGFVGAAALAARRDRAPEQILVGLRAAGRRAPRAGYDVLDPASGRPVGRVTSGAPSPTLGHPIALAYVPAELAEPGTPLAVDIRGTSAAVEVVTLPFYRRGT</sequence>